<keyword evidence="3" id="KW-1185">Reference proteome</keyword>
<protein>
    <submittedName>
        <fullName evidence="2">Nuclear transport factor 2 family protein</fullName>
    </submittedName>
</protein>
<sequence length="125" mass="13945">MPDKSAPEIELIRAAYAAFNARDIDAALATTTPDVAWPKAFEGGYVHGHQAVRAYWTRQWFGINPHVEPISFHREDSGRILVDVHQVVRDLAGTVLSDQHVGHRYTIEHGLIQTMEICPPPLSGH</sequence>
<dbReference type="Pfam" id="PF12680">
    <property type="entry name" value="SnoaL_2"/>
    <property type="match status" value="1"/>
</dbReference>
<evidence type="ECO:0000313" key="2">
    <source>
        <dbReference type="EMBL" id="QMS86993.1"/>
    </source>
</evidence>
<dbReference type="Proteomes" id="UP000514713">
    <property type="component" value="Chromosome"/>
</dbReference>
<dbReference type="InterPro" id="IPR032710">
    <property type="entry name" value="NTF2-like_dom_sf"/>
</dbReference>
<proteinExistence type="predicted"/>
<dbReference type="Gene3D" id="3.10.450.50">
    <property type="match status" value="1"/>
</dbReference>
<dbReference type="SUPFAM" id="SSF54427">
    <property type="entry name" value="NTF2-like"/>
    <property type="match status" value="1"/>
</dbReference>
<dbReference type="RefSeq" id="WP_069068489.1">
    <property type="nucleotide sequence ID" value="NZ_CP054698.1"/>
</dbReference>
<accession>A0A7D7L8R5</accession>
<feature type="domain" description="SnoaL-like" evidence="1">
    <location>
        <begin position="12"/>
        <end position="112"/>
    </location>
</feature>
<evidence type="ECO:0000313" key="3">
    <source>
        <dbReference type="Proteomes" id="UP000514713"/>
    </source>
</evidence>
<evidence type="ECO:0000259" key="1">
    <source>
        <dbReference type="Pfam" id="PF12680"/>
    </source>
</evidence>
<reference evidence="3" key="1">
    <citation type="submission" date="2020-06" db="EMBL/GenBank/DDBJ databases">
        <title>Nostoc edaphicum CCNP1411 genome.</title>
        <authorList>
            <person name="Fidor A."/>
            <person name="Grabski M."/>
            <person name="Gawor J."/>
            <person name="Gromadka R."/>
            <person name="Wegrzyn G."/>
            <person name="Mazur-Marzec H."/>
        </authorList>
    </citation>
    <scope>NUCLEOTIDE SEQUENCE [LARGE SCALE GENOMIC DNA]</scope>
    <source>
        <strain evidence="3">CCNP1411</strain>
    </source>
</reference>
<dbReference type="AlphaFoldDB" id="A0A7D7L8R5"/>
<name>A0A7D7L8R5_9NOSO</name>
<organism evidence="2 3">
    <name type="scientific">Nostoc edaphicum CCNP1411</name>
    <dbReference type="NCBI Taxonomy" id="1472755"/>
    <lineage>
        <taxon>Bacteria</taxon>
        <taxon>Bacillati</taxon>
        <taxon>Cyanobacteriota</taxon>
        <taxon>Cyanophyceae</taxon>
        <taxon>Nostocales</taxon>
        <taxon>Nostocaceae</taxon>
        <taxon>Nostoc</taxon>
    </lineage>
</organism>
<dbReference type="KEGG" id="ned:HUN01_05165"/>
<dbReference type="InterPro" id="IPR037401">
    <property type="entry name" value="SnoaL-like"/>
</dbReference>
<gene>
    <name evidence="2" type="ORF">HUN01_05165</name>
</gene>
<dbReference type="EMBL" id="CP054698">
    <property type="protein sequence ID" value="QMS86993.1"/>
    <property type="molecule type" value="Genomic_DNA"/>
</dbReference>